<dbReference type="RefSeq" id="WP_328280165.1">
    <property type="nucleotide sequence ID" value="NZ_JARTLD010000047.1"/>
</dbReference>
<comment type="caution">
    <text evidence="4">The sequence shown here is derived from an EMBL/GenBank/DDBJ whole genome shotgun (WGS) entry which is preliminary data.</text>
</comment>
<proteinExistence type="inferred from homology"/>
<evidence type="ECO:0000313" key="5">
    <source>
        <dbReference type="Proteomes" id="UP001343257"/>
    </source>
</evidence>
<evidence type="ECO:0000313" key="4">
    <source>
        <dbReference type="EMBL" id="MED5019294.1"/>
    </source>
</evidence>
<dbReference type="InterPro" id="IPR050882">
    <property type="entry name" value="Prepilin_peptidase/N-MTase"/>
</dbReference>
<comment type="similarity">
    <text evidence="1">Belongs to the peptidase A24 family.</text>
</comment>
<feature type="transmembrane region" description="Helical" evidence="2">
    <location>
        <begin position="57"/>
        <end position="75"/>
    </location>
</feature>
<evidence type="ECO:0000256" key="2">
    <source>
        <dbReference type="SAM" id="Phobius"/>
    </source>
</evidence>
<feature type="domain" description="Prepilin type IV endopeptidase peptidase" evidence="3">
    <location>
        <begin position="9"/>
        <end position="109"/>
    </location>
</feature>
<evidence type="ECO:0000256" key="1">
    <source>
        <dbReference type="ARBA" id="ARBA00005801"/>
    </source>
</evidence>
<dbReference type="Proteomes" id="UP001343257">
    <property type="component" value="Unassembled WGS sequence"/>
</dbReference>
<keyword evidence="2" id="KW-1133">Transmembrane helix</keyword>
<gene>
    <name evidence="4" type="ORF">P9847_18490</name>
</gene>
<accession>A0ABU6PYA4</accession>
<dbReference type="PANTHER" id="PTHR30487">
    <property type="entry name" value="TYPE 4 PREPILIN-LIKE PROTEINS LEADER PEPTIDE-PROCESSING ENZYME"/>
    <property type="match status" value="1"/>
</dbReference>
<dbReference type="EMBL" id="JARTLD010000047">
    <property type="protein sequence ID" value="MED5019294.1"/>
    <property type="molecule type" value="Genomic_DNA"/>
</dbReference>
<dbReference type="PANTHER" id="PTHR30487:SF0">
    <property type="entry name" value="PREPILIN LEADER PEPTIDASE_N-METHYLTRANSFERASE-RELATED"/>
    <property type="match status" value="1"/>
</dbReference>
<feature type="transmembrane region" description="Helical" evidence="2">
    <location>
        <begin position="149"/>
        <end position="170"/>
    </location>
</feature>
<dbReference type="Pfam" id="PF01478">
    <property type="entry name" value="Peptidase_A24"/>
    <property type="match status" value="1"/>
</dbReference>
<keyword evidence="5" id="KW-1185">Reference proteome</keyword>
<sequence>MDISLWGCTLVVIAAFVTDIRTMKIPNELTLSAMLSGVLFHSLTGGLQGLAFSGKGVAAGFALLLVMHVIGAVGAGDVKLFGGIGAWLGALLTLQCLLYSVLCAGFIGVLILLWRRETLKRLRSIISSFAGVFILKSLRPIKAGQEQQLRFPFMLAVVPGYAFACMYTLLW</sequence>
<keyword evidence="4" id="KW-0378">Hydrolase</keyword>
<keyword evidence="2" id="KW-0812">Transmembrane</keyword>
<dbReference type="InterPro" id="IPR000045">
    <property type="entry name" value="Prepilin_IV_endopep_pep"/>
</dbReference>
<dbReference type="GO" id="GO:0016787">
    <property type="term" value="F:hydrolase activity"/>
    <property type="evidence" value="ECO:0007669"/>
    <property type="project" value="UniProtKB-KW"/>
</dbReference>
<organism evidence="4 5">
    <name type="scientific">Paenibacillus chibensis</name>
    <dbReference type="NCBI Taxonomy" id="59846"/>
    <lineage>
        <taxon>Bacteria</taxon>
        <taxon>Bacillati</taxon>
        <taxon>Bacillota</taxon>
        <taxon>Bacilli</taxon>
        <taxon>Bacillales</taxon>
        <taxon>Paenibacillaceae</taxon>
        <taxon>Paenibacillus</taxon>
    </lineage>
</organism>
<reference evidence="4 5" key="1">
    <citation type="submission" date="2023-03" db="EMBL/GenBank/DDBJ databases">
        <title>Bacillus Genome Sequencing.</title>
        <authorList>
            <person name="Dunlap C."/>
        </authorList>
    </citation>
    <scope>NUCLEOTIDE SEQUENCE [LARGE SCALE GENOMIC DNA]</scope>
    <source>
        <strain evidence="4 5">NRS-52</strain>
    </source>
</reference>
<name>A0ABU6PYA4_9BACL</name>
<evidence type="ECO:0000259" key="3">
    <source>
        <dbReference type="Pfam" id="PF01478"/>
    </source>
</evidence>
<dbReference type="Gene3D" id="1.20.120.1220">
    <property type="match status" value="1"/>
</dbReference>
<keyword evidence="2" id="KW-0472">Membrane</keyword>
<feature type="transmembrane region" description="Helical" evidence="2">
    <location>
        <begin position="30"/>
        <end position="50"/>
    </location>
</feature>
<feature type="transmembrane region" description="Helical" evidence="2">
    <location>
        <begin position="87"/>
        <end position="114"/>
    </location>
</feature>
<dbReference type="EC" id="3.4.23.-" evidence="4"/>
<protein>
    <submittedName>
        <fullName evidence="4">A24 family peptidase</fullName>
        <ecNumber evidence="4">3.4.23.-</ecNumber>
    </submittedName>
</protein>